<comment type="caution">
    <text evidence="2">The sequence shown here is derived from an EMBL/GenBank/DDBJ whole genome shotgun (WGS) entry which is preliminary data.</text>
</comment>
<organism evidence="2 3">
    <name type="scientific">candidate division MSBL1 archaeon SCGC-AAA259A05</name>
    <dbReference type="NCBI Taxonomy" id="1698259"/>
    <lineage>
        <taxon>Archaea</taxon>
        <taxon>Methanobacteriati</taxon>
        <taxon>Methanobacteriota</taxon>
        <taxon>candidate division MSBL1</taxon>
    </lineage>
</organism>
<keyword evidence="3" id="KW-1185">Reference proteome</keyword>
<evidence type="ECO:0000313" key="3">
    <source>
        <dbReference type="Proteomes" id="UP000070163"/>
    </source>
</evidence>
<reference evidence="2 3" key="1">
    <citation type="journal article" date="2016" name="Sci. Rep.">
        <title>Metabolic traits of an uncultured archaeal lineage -MSBL1- from brine pools of the Red Sea.</title>
        <authorList>
            <person name="Mwirichia R."/>
            <person name="Alam I."/>
            <person name="Rashid M."/>
            <person name="Vinu M."/>
            <person name="Ba-Alawi W."/>
            <person name="Anthony Kamau A."/>
            <person name="Kamanda Ngugi D."/>
            <person name="Goker M."/>
            <person name="Klenk H.P."/>
            <person name="Bajic V."/>
            <person name="Stingl U."/>
        </authorList>
    </citation>
    <scope>NUCLEOTIDE SEQUENCE [LARGE SCALE GENOMIC DNA]</scope>
    <source>
        <strain evidence="2">SCGC-AAA259A05</strain>
    </source>
</reference>
<dbReference type="Proteomes" id="UP000070163">
    <property type="component" value="Unassembled WGS sequence"/>
</dbReference>
<sequence>KETGDIFSPVAKELKFPEGKRICDDVSLDGIEQMPESPILLLLWSRRCPGRDPDRPRHADRKPSPPLKNTLGLETLGIL</sequence>
<feature type="non-terminal residue" evidence="2">
    <location>
        <position position="1"/>
    </location>
</feature>
<dbReference type="AlphaFoldDB" id="A0A133U938"/>
<proteinExistence type="predicted"/>
<accession>A0A133U938</accession>
<feature type="compositionally biased region" description="Basic and acidic residues" evidence="1">
    <location>
        <begin position="51"/>
        <end position="63"/>
    </location>
</feature>
<dbReference type="EMBL" id="LHXJ01000043">
    <property type="protein sequence ID" value="KXA90704.1"/>
    <property type="molecule type" value="Genomic_DNA"/>
</dbReference>
<feature type="region of interest" description="Disordered" evidence="1">
    <location>
        <begin position="51"/>
        <end position="79"/>
    </location>
</feature>
<name>A0A133U938_9EURY</name>
<evidence type="ECO:0000313" key="2">
    <source>
        <dbReference type="EMBL" id="KXA90704.1"/>
    </source>
</evidence>
<protein>
    <submittedName>
        <fullName evidence="2">Uncharacterized protein</fullName>
    </submittedName>
</protein>
<evidence type="ECO:0000256" key="1">
    <source>
        <dbReference type="SAM" id="MobiDB-lite"/>
    </source>
</evidence>
<gene>
    <name evidence="2" type="ORF">AKJ57_03995</name>
</gene>